<evidence type="ECO:0000256" key="2">
    <source>
        <dbReference type="ARBA" id="ARBA00010663"/>
    </source>
</evidence>
<keyword evidence="4 6" id="KW-1133">Transmembrane helix</keyword>
<reference evidence="8" key="2">
    <citation type="submission" date="2014-07" db="EMBL/GenBank/DDBJ databases">
        <authorList>
            <person name="Hull J."/>
        </authorList>
    </citation>
    <scope>NUCLEOTIDE SEQUENCE</scope>
</reference>
<dbReference type="PROSITE" id="PS50262">
    <property type="entry name" value="G_PROTEIN_RECEP_F1_2"/>
    <property type="match status" value="1"/>
</dbReference>
<dbReference type="InterPro" id="IPR052954">
    <property type="entry name" value="GPCR-Ligand_Int"/>
</dbReference>
<feature type="transmembrane region" description="Helical" evidence="6">
    <location>
        <begin position="146"/>
        <end position="163"/>
    </location>
</feature>
<comment type="similarity">
    <text evidence="2">Belongs to the G-protein coupled receptor 1 family.</text>
</comment>
<protein>
    <submittedName>
        <fullName evidence="8">FMRFamide receptor</fullName>
    </submittedName>
</protein>
<dbReference type="PRINTS" id="PR00237">
    <property type="entry name" value="GPCRRHODOPSN"/>
</dbReference>
<dbReference type="AlphaFoldDB" id="A0A0A9Z9R5"/>
<dbReference type="GO" id="GO:0016020">
    <property type="term" value="C:membrane"/>
    <property type="evidence" value="ECO:0007669"/>
    <property type="project" value="UniProtKB-SubCell"/>
</dbReference>
<evidence type="ECO:0000256" key="4">
    <source>
        <dbReference type="ARBA" id="ARBA00022989"/>
    </source>
</evidence>
<dbReference type="SUPFAM" id="SSF81321">
    <property type="entry name" value="Family A G protein-coupled receptor-like"/>
    <property type="match status" value="1"/>
</dbReference>
<evidence type="ECO:0000313" key="8">
    <source>
        <dbReference type="EMBL" id="JAG40611.1"/>
    </source>
</evidence>
<feature type="transmembrane region" description="Helical" evidence="6">
    <location>
        <begin position="198"/>
        <end position="220"/>
    </location>
</feature>
<accession>A0A0A9Z9R5</accession>
<feature type="transmembrane region" description="Helical" evidence="6">
    <location>
        <begin position="240"/>
        <end position="263"/>
    </location>
</feature>
<dbReference type="GO" id="GO:0004930">
    <property type="term" value="F:G protein-coupled receptor activity"/>
    <property type="evidence" value="ECO:0007669"/>
    <property type="project" value="InterPro"/>
</dbReference>
<name>A0A0A9Z9R5_LYGHE</name>
<keyword evidence="5 6" id="KW-0472">Membrane</keyword>
<organism evidence="8">
    <name type="scientific">Lygus hesperus</name>
    <name type="common">Western plant bug</name>
    <dbReference type="NCBI Taxonomy" id="30085"/>
    <lineage>
        <taxon>Eukaryota</taxon>
        <taxon>Metazoa</taxon>
        <taxon>Ecdysozoa</taxon>
        <taxon>Arthropoda</taxon>
        <taxon>Hexapoda</taxon>
        <taxon>Insecta</taxon>
        <taxon>Pterygota</taxon>
        <taxon>Neoptera</taxon>
        <taxon>Paraneoptera</taxon>
        <taxon>Hemiptera</taxon>
        <taxon>Heteroptera</taxon>
        <taxon>Panheteroptera</taxon>
        <taxon>Cimicomorpha</taxon>
        <taxon>Miridae</taxon>
        <taxon>Mirini</taxon>
        <taxon>Lygus</taxon>
    </lineage>
</organism>
<evidence type="ECO:0000256" key="5">
    <source>
        <dbReference type="ARBA" id="ARBA00023136"/>
    </source>
</evidence>
<feature type="domain" description="G-protein coupled receptors family 1 profile" evidence="7">
    <location>
        <begin position="29"/>
        <end position="299"/>
    </location>
</feature>
<feature type="transmembrane region" description="Helical" evidence="6">
    <location>
        <begin position="12"/>
        <end position="35"/>
    </location>
</feature>
<dbReference type="Gene3D" id="1.20.1070.10">
    <property type="entry name" value="Rhodopsin 7-helix transmembrane proteins"/>
    <property type="match status" value="1"/>
</dbReference>
<dbReference type="InterPro" id="IPR017452">
    <property type="entry name" value="GPCR_Rhodpsn_7TM"/>
</dbReference>
<feature type="transmembrane region" description="Helical" evidence="6">
    <location>
        <begin position="47"/>
        <end position="65"/>
    </location>
</feature>
<dbReference type="PANTHER" id="PTHR46641">
    <property type="entry name" value="FMRFAMIDE RECEPTOR-RELATED"/>
    <property type="match status" value="1"/>
</dbReference>
<keyword evidence="3 6" id="KW-0812">Transmembrane</keyword>
<dbReference type="PANTHER" id="PTHR46641:SF18">
    <property type="entry name" value="G-PROTEIN COUPLED RECEPTORS FAMILY 1 PROFILE DOMAIN-CONTAINING PROTEIN"/>
    <property type="match status" value="1"/>
</dbReference>
<feature type="transmembrane region" description="Helical" evidence="6">
    <location>
        <begin position="85"/>
        <end position="106"/>
    </location>
</feature>
<reference evidence="8" key="1">
    <citation type="journal article" date="2014" name="PLoS ONE">
        <title>Transcriptome-Based Identification of ABC Transporters in the Western Tarnished Plant Bug Lygus hesperus.</title>
        <authorList>
            <person name="Hull J.J."/>
            <person name="Chaney K."/>
            <person name="Geib S.M."/>
            <person name="Fabrick J.A."/>
            <person name="Brent C.S."/>
            <person name="Walsh D."/>
            <person name="Lavine L.C."/>
        </authorList>
    </citation>
    <scope>NUCLEOTIDE SEQUENCE</scope>
</reference>
<evidence type="ECO:0000259" key="7">
    <source>
        <dbReference type="PROSITE" id="PS50262"/>
    </source>
</evidence>
<dbReference type="CDD" id="cd14978">
    <property type="entry name" value="7tmA_FMRFamide_R-like"/>
    <property type="match status" value="1"/>
</dbReference>
<evidence type="ECO:0000256" key="6">
    <source>
        <dbReference type="SAM" id="Phobius"/>
    </source>
</evidence>
<proteinExistence type="inferred from homology"/>
<sequence>MSVIFGYDALGVVVLYCAMSVLSLLGVVGNVLSIVVWTRPQLKSSSAVLLTALGFSDTFLILTSFPQKLLSILAEYTTLINHRSVVLSFVDRFILPLLVVFGYPLYSIARTISIYLTMAMTLERFIAVCLPFEYQEICSYGRTCKTTAAIVIFAILFNLVTFWKTEIHTATKPDGTIIGFYYTVTEFSGERVLIWFELFFRFLIPLAVIIICNTAICYELKMTSRTRQGITDHQKKEDRLTMMLVYVVFEFLVCYSITAFVAIDNTLDLTPSSLWDRARMVPVENFFDLLNASMNFVSYVTFGKPFRKTLVSMFCIRYSKVPQERSPVNPENQF</sequence>
<keyword evidence="8" id="KW-0675">Receptor</keyword>
<dbReference type="SMART" id="SM01381">
    <property type="entry name" value="7TM_GPCR_Srsx"/>
    <property type="match status" value="1"/>
</dbReference>
<gene>
    <name evidence="8" type="primary">FR_15</name>
    <name evidence="8" type="ORF">CM83_1261</name>
</gene>
<dbReference type="Pfam" id="PF00001">
    <property type="entry name" value="7tm_1"/>
    <property type="match status" value="1"/>
</dbReference>
<dbReference type="InterPro" id="IPR000276">
    <property type="entry name" value="GPCR_Rhodpsn"/>
</dbReference>
<evidence type="ECO:0000256" key="3">
    <source>
        <dbReference type="ARBA" id="ARBA00022692"/>
    </source>
</evidence>
<evidence type="ECO:0000256" key="1">
    <source>
        <dbReference type="ARBA" id="ARBA00004370"/>
    </source>
</evidence>
<comment type="subcellular location">
    <subcellularLocation>
        <location evidence="1">Membrane</location>
    </subcellularLocation>
</comment>
<dbReference type="EMBL" id="GBHO01002993">
    <property type="protein sequence ID" value="JAG40611.1"/>
    <property type="molecule type" value="Transcribed_RNA"/>
</dbReference>